<keyword evidence="3" id="KW-1185">Reference proteome</keyword>
<reference evidence="2 3" key="1">
    <citation type="submission" date="2024-01" db="EMBL/GenBank/DDBJ databases">
        <title>The genomes of 5 underutilized Papilionoideae crops provide insights into root nodulation and disease resistanc.</title>
        <authorList>
            <person name="Jiang F."/>
        </authorList>
    </citation>
    <scope>NUCLEOTIDE SEQUENCE [LARGE SCALE GENOMIC DNA]</scope>
    <source>
        <strain evidence="2">DUOXIRENSHENG_FW03</strain>
        <tissue evidence="2">Leaves</tissue>
    </source>
</reference>
<feature type="region of interest" description="Disordered" evidence="1">
    <location>
        <begin position="20"/>
        <end position="101"/>
    </location>
</feature>
<feature type="compositionally biased region" description="Low complexity" evidence="1">
    <location>
        <begin position="86"/>
        <end position="101"/>
    </location>
</feature>
<dbReference type="InterPro" id="IPR039620">
    <property type="entry name" value="BKI1/MAKR1/3/4"/>
</dbReference>
<name>A0AAN9RTS7_PSOTE</name>
<dbReference type="AlphaFoldDB" id="A0AAN9RTS7"/>
<protein>
    <recommendedName>
        <fullName evidence="4">BRI1 kinase inhibitor 1</fullName>
    </recommendedName>
</protein>
<accession>A0AAN9RTS7</accession>
<proteinExistence type="predicted"/>
<dbReference type="EMBL" id="JAYMYS010000008">
    <property type="protein sequence ID" value="KAK7383125.1"/>
    <property type="molecule type" value="Genomic_DNA"/>
</dbReference>
<feature type="compositionally biased region" description="Low complexity" evidence="1">
    <location>
        <begin position="179"/>
        <end position="194"/>
    </location>
</feature>
<evidence type="ECO:0000313" key="2">
    <source>
        <dbReference type="EMBL" id="KAK7383125.1"/>
    </source>
</evidence>
<feature type="region of interest" description="Disordered" evidence="1">
    <location>
        <begin position="173"/>
        <end position="202"/>
    </location>
</feature>
<evidence type="ECO:0000256" key="1">
    <source>
        <dbReference type="SAM" id="MobiDB-lite"/>
    </source>
</evidence>
<organism evidence="2 3">
    <name type="scientific">Psophocarpus tetragonolobus</name>
    <name type="common">Winged bean</name>
    <name type="synonym">Dolichos tetragonolobus</name>
    <dbReference type="NCBI Taxonomy" id="3891"/>
    <lineage>
        <taxon>Eukaryota</taxon>
        <taxon>Viridiplantae</taxon>
        <taxon>Streptophyta</taxon>
        <taxon>Embryophyta</taxon>
        <taxon>Tracheophyta</taxon>
        <taxon>Spermatophyta</taxon>
        <taxon>Magnoliopsida</taxon>
        <taxon>eudicotyledons</taxon>
        <taxon>Gunneridae</taxon>
        <taxon>Pentapetalae</taxon>
        <taxon>rosids</taxon>
        <taxon>fabids</taxon>
        <taxon>Fabales</taxon>
        <taxon>Fabaceae</taxon>
        <taxon>Papilionoideae</taxon>
        <taxon>50 kb inversion clade</taxon>
        <taxon>NPAAA clade</taxon>
        <taxon>indigoferoid/millettioid clade</taxon>
        <taxon>Phaseoleae</taxon>
        <taxon>Psophocarpus</taxon>
    </lineage>
</organism>
<dbReference type="PANTHER" id="PTHR33312">
    <property type="entry name" value="MEMBRANE-ASSOCIATED KINASE REGULATOR 4-RELATED"/>
    <property type="match status" value="1"/>
</dbReference>
<dbReference type="GO" id="GO:0005886">
    <property type="term" value="C:plasma membrane"/>
    <property type="evidence" value="ECO:0007669"/>
    <property type="project" value="InterPro"/>
</dbReference>
<dbReference type="GO" id="GO:0019210">
    <property type="term" value="F:kinase inhibitor activity"/>
    <property type="evidence" value="ECO:0007669"/>
    <property type="project" value="InterPro"/>
</dbReference>
<comment type="caution">
    <text evidence="2">The sequence shown here is derived from an EMBL/GenBank/DDBJ whole genome shotgun (WGS) entry which is preliminary data.</text>
</comment>
<sequence>MFWWPNLDVCDLISETSAIAGRPDKDSTTGPNPFSTSSSHHHFPQGNLTVMETHQHKKKRENYEPKQQIEVAPPQLRQQENKEDQTSSPQSSTPSSPSQEFSFTISLHPAFPDCSKAPPSSLAVDLSPADDIFFHGHLLPLQLLSHLPSSPRSSTNSMDSFALPIRELLEDENHPIKDSGSSSNNSTSDSNNSSIRDQDDNIGKKIQGKSKFAFSLFGLAKGHKGCQENKEDKVKHKKKLRFDVIHAIKKYLRMVQPRMLFKGQKEKIRPRGQCYSYSGNATPRSYKQGWRGQYSAPASMRTSPTNSGLLIATTPLPPASDSTMEELQAAIQAAIAHCKNSIAKEEKLKC</sequence>
<gene>
    <name evidence="2" type="ORF">VNO78_28795</name>
</gene>
<dbReference type="Proteomes" id="UP001386955">
    <property type="component" value="Unassembled WGS sequence"/>
</dbReference>
<evidence type="ECO:0008006" key="4">
    <source>
        <dbReference type="Google" id="ProtNLM"/>
    </source>
</evidence>
<dbReference type="PANTHER" id="PTHR33312:SF19">
    <property type="entry name" value="BRI1 KINASE INHIBITOR 1"/>
    <property type="match status" value="1"/>
</dbReference>
<evidence type="ECO:0000313" key="3">
    <source>
        <dbReference type="Proteomes" id="UP001386955"/>
    </source>
</evidence>